<evidence type="ECO:0000256" key="2">
    <source>
        <dbReference type="ARBA" id="ARBA00023002"/>
    </source>
</evidence>
<dbReference type="OrthoDB" id="5545019at2759"/>
<comment type="caution">
    <text evidence="3">The sequence shown here is derived from an EMBL/GenBank/DDBJ whole genome shotgun (WGS) entry which is preliminary data.</text>
</comment>
<dbReference type="InterPro" id="IPR051019">
    <property type="entry name" value="VLCFA-Steroid_DH"/>
</dbReference>
<dbReference type="GO" id="GO:0005783">
    <property type="term" value="C:endoplasmic reticulum"/>
    <property type="evidence" value="ECO:0007669"/>
    <property type="project" value="TreeGrafter"/>
</dbReference>
<dbReference type="GO" id="GO:0016491">
    <property type="term" value="F:oxidoreductase activity"/>
    <property type="evidence" value="ECO:0007669"/>
    <property type="project" value="UniProtKB-KW"/>
</dbReference>
<accession>A0A8J2L358</accession>
<dbReference type="PANTHER" id="PTHR43899">
    <property type="entry name" value="RH59310P"/>
    <property type="match status" value="1"/>
</dbReference>
<dbReference type="InterPro" id="IPR002347">
    <property type="entry name" value="SDR_fam"/>
</dbReference>
<dbReference type="PANTHER" id="PTHR43899:SF13">
    <property type="entry name" value="RH59310P"/>
    <property type="match status" value="1"/>
</dbReference>
<dbReference type="AlphaFoldDB" id="A0A8J2L358"/>
<feature type="non-terminal residue" evidence="3">
    <location>
        <position position="1"/>
    </location>
</feature>
<dbReference type="EMBL" id="CAJVCH010532451">
    <property type="protein sequence ID" value="CAG7824358.1"/>
    <property type="molecule type" value="Genomic_DNA"/>
</dbReference>
<protein>
    <submittedName>
        <fullName evidence="3">Uncharacterized protein</fullName>
    </submittedName>
</protein>
<evidence type="ECO:0000313" key="3">
    <source>
        <dbReference type="EMBL" id="CAG7824358.1"/>
    </source>
</evidence>
<evidence type="ECO:0000313" key="4">
    <source>
        <dbReference type="Proteomes" id="UP000708208"/>
    </source>
</evidence>
<organism evidence="3 4">
    <name type="scientific">Allacma fusca</name>
    <dbReference type="NCBI Taxonomy" id="39272"/>
    <lineage>
        <taxon>Eukaryota</taxon>
        <taxon>Metazoa</taxon>
        <taxon>Ecdysozoa</taxon>
        <taxon>Arthropoda</taxon>
        <taxon>Hexapoda</taxon>
        <taxon>Collembola</taxon>
        <taxon>Symphypleona</taxon>
        <taxon>Sminthuridae</taxon>
        <taxon>Allacma</taxon>
    </lineage>
</organism>
<sequence>RLNFVVVTGASDGIGKAFAKQLANLGLNIVLISRSKDKLDLVAEEIENQFAVETKVIAVDFTNGASVYDQIKESIEGLDVGVLINNVGMSIDKPNRFLECELHCEGSEKFLKDILFCNVFPVTLMTRLVLPGMISRKRGVVVNVGSLLGVVPTPFAAAYSATK</sequence>
<dbReference type="Pfam" id="PF00106">
    <property type="entry name" value="adh_short"/>
    <property type="match status" value="1"/>
</dbReference>
<proteinExistence type="inferred from homology"/>
<comment type="similarity">
    <text evidence="1">Belongs to the short-chain dehydrogenases/reductases (SDR) family.</text>
</comment>
<feature type="non-terminal residue" evidence="3">
    <location>
        <position position="163"/>
    </location>
</feature>
<reference evidence="3" key="1">
    <citation type="submission" date="2021-06" db="EMBL/GenBank/DDBJ databases">
        <authorList>
            <person name="Hodson N. C."/>
            <person name="Mongue J. A."/>
            <person name="Jaron S. K."/>
        </authorList>
    </citation>
    <scope>NUCLEOTIDE SEQUENCE</scope>
</reference>
<evidence type="ECO:0000256" key="1">
    <source>
        <dbReference type="ARBA" id="ARBA00006484"/>
    </source>
</evidence>
<dbReference type="CDD" id="cd05356">
    <property type="entry name" value="17beta-HSD1_like_SDR_c"/>
    <property type="match status" value="1"/>
</dbReference>
<name>A0A8J2L358_9HEXA</name>
<keyword evidence="4" id="KW-1185">Reference proteome</keyword>
<gene>
    <name evidence="3" type="ORF">AFUS01_LOCUS34517</name>
</gene>
<dbReference type="Proteomes" id="UP000708208">
    <property type="component" value="Unassembled WGS sequence"/>
</dbReference>
<keyword evidence="2" id="KW-0560">Oxidoreductase</keyword>